<organism evidence="2 3">
    <name type="scientific">Stieleria maiorica</name>
    <dbReference type="NCBI Taxonomy" id="2795974"/>
    <lineage>
        <taxon>Bacteria</taxon>
        <taxon>Pseudomonadati</taxon>
        <taxon>Planctomycetota</taxon>
        <taxon>Planctomycetia</taxon>
        <taxon>Pirellulales</taxon>
        <taxon>Pirellulaceae</taxon>
        <taxon>Stieleria</taxon>
    </lineage>
</organism>
<accession>A0A5B9MGT0</accession>
<keyword evidence="1" id="KW-1133">Transmembrane helix</keyword>
<keyword evidence="3" id="KW-1185">Reference proteome</keyword>
<keyword evidence="1" id="KW-0472">Membrane</keyword>
<dbReference type="RefSeq" id="WP_167546731.1">
    <property type="nucleotide sequence ID" value="NZ_CP036264.1"/>
</dbReference>
<reference evidence="2 3" key="1">
    <citation type="submission" date="2019-02" db="EMBL/GenBank/DDBJ databases">
        <title>Planctomycetal bacteria perform biofilm scaping via a novel small molecule.</title>
        <authorList>
            <person name="Jeske O."/>
            <person name="Boedeker C."/>
            <person name="Wiegand S."/>
            <person name="Breitling P."/>
            <person name="Kallscheuer N."/>
            <person name="Jogler M."/>
            <person name="Rohde M."/>
            <person name="Petersen J."/>
            <person name="Medema M.H."/>
            <person name="Surup F."/>
            <person name="Jogler C."/>
        </authorList>
    </citation>
    <scope>NUCLEOTIDE SEQUENCE [LARGE SCALE GENOMIC DNA]</scope>
    <source>
        <strain evidence="2 3">Mal15</strain>
    </source>
</reference>
<keyword evidence="1" id="KW-0812">Transmembrane</keyword>
<dbReference type="AlphaFoldDB" id="A0A5B9MGT0"/>
<proteinExistence type="predicted"/>
<dbReference type="Proteomes" id="UP000321353">
    <property type="component" value="Chromosome"/>
</dbReference>
<sequence length="54" mass="6608">MTRWQLILLHLVVIGIPMLVLFIGSLAASYTRQRMRYRRYMQNVLRHVETYSRR</sequence>
<evidence type="ECO:0000256" key="1">
    <source>
        <dbReference type="SAM" id="Phobius"/>
    </source>
</evidence>
<dbReference type="EMBL" id="CP036264">
    <property type="protein sequence ID" value="QEF98277.1"/>
    <property type="molecule type" value="Genomic_DNA"/>
</dbReference>
<evidence type="ECO:0000313" key="2">
    <source>
        <dbReference type="EMBL" id="QEF98277.1"/>
    </source>
</evidence>
<gene>
    <name evidence="2" type="ORF">Mal15_23270</name>
</gene>
<name>A0A5B9MGT0_9BACT</name>
<protein>
    <submittedName>
        <fullName evidence="2">Uncharacterized protein</fullName>
    </submittedName>
</protein>
<feature type="transmembrane region" description="Helical" evidence="1">
    <location>
        <begin position="6"/>
        <end position="31"/>
    </location>
</feature>
<evidence type="ECO:0000313" key="3">
    <source>
        <dbReference type="Proteomes" id="UP000321353"/>
    </source>
</evidence>
<dbReference type="KEGG" id="smam:Mal15_23270"/>